<dbReference type="InterPro" id="IPR039374">
    <property type="entry name" value="SIP_fam"/>
</dbReference>
<evidence type="ECO:0000313" key="2">
    <source>
        <dbReference type="EMBL" id="MBB4904192.1"/>
    </source>
</evidence>
<dbReference type="Gene3D" id="2.40.30.10">
    <property type="entry name" value="Translation factors"/>
    <property type="match status" value="1"/>
</dbReference>
<dbReference type="InterPro" id="IPR017927">
    <property type="entry name" value="FAD-bd_FR_type"/>
</dbReference>
<dbReference type="RefSeq" id="WP_221463260.1">
    <property type="nucleotide sequence ID" value="NZ_JACHJQ010000001.1"/>
</dbReference>
<dbReference type="Gene3D" id="3.40.50.80">
    <property type="entry name" value="Nucleotide-binding domain of ferredoxin-NADP reductase (FNR) module"/>
    <property type="match status" value="1"/>
</dbReference>
<proteinExistence type="predicted"/>
<gene>
    <name evidence="2" type="ORF">FHR82_000402</name>
</gene>
<dbReference type="SUPFAM" id="SSF63380">
    <property type="entry name" value="Riboflavin synthase domain-like"/>
    <property type="match status" value="1"/>
</dbReference>
<dbReference type="InterPro" id="IPR017938">
    <property type="entry name" value="Riboflavin_synthase-like_b-brl"/>
</dbReference>
<dbReference type="InterPro" id="IPR013113">
    <property type="entry name" value="SIP_FAD-bd"/>
</dbReference>
<organism evidence="2 3">
    <name type="scientific">Actinophytocola algeriensis</name>
    <dbReference type="NCBI Taxonomy" id="1768010"/>
    <lineage>
        <taxon>Bacteria</taxon>
        <taxon>Bacillati</taxon>
        <taxon>Actinomycetota</taxon>
        <taxon>Actinomycetes</taxon>
        <taxon>Pseudonocardiales</taxon>
        <taxon>Pseudonocardiaceae</taxon>
    </lineage>
</organism>
<evidence type="ECO:0000313" key="3">
    <source>
        <dbReference type="Proteomes" id="UP000520767"/>
    </source>
</evidence>
<dbReference type="Pfam" id="PF08021">
    <property type="entry name" value="FAD_binding_9"/>
    <property type="match status" value="1"/>
</dbReference>
<dbReference type="AlphaFoldDB" id="A0A7W7PZH6"/>
<dbReference type="InterPro" id="IPR007037">
    <property type="entry name" value="SIP_rossman_dom"/>
</dbReference>
<comment type="caution">
    <text evidence="2">The sequence shown here is derived from an EMBL/GenBank/DDBJ whole genome shotgun (WGS) entry which is preliminary data.</text>
</comment>
<dbReference type="PROSITE" id="PS51384">
    <property type="entry name" value="FAD_FR"/>
    <property type="match status" value="1"/>
</dbReference>
<protein>
    <submittedName>
        <fullName evidence="2">NADPH-dependent ferric siderophore reductase</fullName>
    </submittedName>
</protein>
<dbReference type="Pfam" id="PF04954">
    <property type="entry name" value="SIP"/>
    <property type="match status" value="1"/>
</dbReference>
<reference evidence="2 3" key="1">
    <citation type="submission" date="2020-08" db="EMBL/GenBank/DDBJ databases">
        <title>Genomic Encyclopedia of Type Strains, Phase III (KMG-III): the genomes of soil and plant-associated and newly described type strains.</title>
        <authorList>
            <person name="Whitman W."/>
        </authorList>
    </citation>
    <scope>NUCLEOTIDE SEQUENCE [LARGE SCALE GENOMIC DNA]</scope>
    <source>
        <strain evidence="2 3">CECT 8960</strain>
    </source>
</reference>
<dbReference type="GO" id="GO:0016491">
    <property type="term" value="F:oxidoreductase activity"/>
    <property type="evidence" value="ECO:0007669"/>
    <property type="project" value="InterPro"/>
</dbReference>
<keyword evidence="3" id="KW-1185">Reference proteome</keyword>
<name>A0A7W7PZH6_9PSEU</name>
<accession>A0A7W7PZH6</accession>
<evidence type="ECO:0000259" key="1">
    <source>
        <dbReference type="PROSITE" id="PS51384"/>
    </source>
</evidence>
<dbReference type="PANTHER" id="PTHR30157:SF0">
    <property type="entry name" value="NADPH-DEPENDENT FERRIC-CHELATE REDUCTASE"/>
    <property type="match status" value="1"/>
</dbReference>
<dbReference type="CDD" id="cd06193">
    <property type="entry name" value="siderophore_interacting"/>
    <property type="match status" value="1"/>
</dbReference>
<dbReference type="PANTHER" id="PTHR30157">
    <property type="entry name" value="FERRIC REDUCTASE, NADPH-DEPENDENT"/>
    <property type="match status" value="1"/>
</dbReference>
<sequence length="271" mass="29792">MTVTETAVQPYSMFRVEVVRTERISPAMLRVTFAGPDLALCTTAGNDQRIKLFFPLPGQSEPIVPEGEDWFPEYRALPDDIRPPMRTFTISALRPERHEVDVDFVLHGDLGPASRWAGKAQPGDRLTILGPDVRHSPILGYEYKPDESTDWTLLAGDETALPAIAAILSAMPADRHALVFLEVCSAREMRPLDCPAGAHVTWLCRGDAPAGGGVLRDAIARTAFPAGRPYAWLAGESSAVVELRRHLVRERGLDKSDVYFSGYWLLGGAIE</sequence>
<dbReference type="InterPro" id="IPR039261">
    <property type="entry name" value="FNR_nucleotide-bd"/>
</dbReference>
<dbReference type="Proteomes" id="UP000520767">
    <property type="component" value="Unassembled WGS sequence"/>
</dbReference>
<dbReference type="EMBL" id="JACHJQ010000001">
    <property type="protein sequence ID" value="MBB4904192.1"/>
    <property type="molecule type" value="Genomic_DNA"/>
</dbReference>
<feature type="domain" description="FAD-binding FR-type" evidence="1">
    <location>
        <begin position="11"/>
        <end position="138"/>
    </location>
</feature>